<dbReference type="PIRSF" id="PIRSF020623">
    <property type="entry name" value="PaaX"/>
    <property type="match status" value="1"/>
</dbReference>
<comment type="caution">
    <text evidence="4">The sequence shown here is derived from an EMBL/GenBank/DDBJ whole genome shotgun (WGS) entry which is preliminary data.</text>
</comment>
<dbReference type="InterPro" id="IPR012906">
    <property type="entry name" value="PaaX-like_N"/>
</dbReference>
<evidence type="ECO:0000259" key="1">
    <source>
        <dbReference type="Pfam" id="PF07848"/>
    </source>
</evidence>
<dbReference type="EMBL" id="JAVDYI010000001">
    <property type="protein sequence ID" value="MDR7357674.1"/>
    <property type="molecule type" value="Genomic_DNA"/>
</dbReference>
<dbReference type="CDD" id="cd00090">
    <property type="entry name" value="HTH_ARSR"/>
    <property type="match status" value="1"/>
</dbReference>
<protein>
    <submittedName>
        <fullName evidence="4">Phenylacetic acid degradation operon negative regulatory protein</fullName>
    </submittedName>
</protein>
<gene>
    <name evidence="4" type="ORF">J2S64_001365</name>
</gene>
<dbReference type="SUPFAM" id="SSF46785">
    <property type="entry name" value="Winged helix' DNA-binding domain"/>
    <property type="match status" value="1"/>
</dbReference>
<dbReference type="PANTHER" id="PTHR30319:SF1">
    <property type="entry name" value="TRANSCRIPTIONAL REPRESSOR PAAX"/>
    <property type="match status" value="1"/>
</dbReference>
<evidence type="ECO:0000313" key="4">
    <source>
        <dbReference type="EMBL" id="MDR7357674.1"/>
    </source>
</evidence>
<dbReference type="InterPro" id="IPR013225">
    <property type="entry name" value="PaaX_C"/>
</dbReference>
<dbReference type="Pfam" id="PF07848">
    <property type="entry name" value="PaaX"/>
    <property type="match status" value="1"/>
</dbReference>
<dbReference type="Pfam" id="PF08223">
    <property type="entry name" value="PaaX_C"/>
    <property type="match status" value="1"/>
</dbReference>
<evidence type="ECO:0000259" key="3">
    <source>
        <dbReference type="Pfam" id="PF20803"/>
    </source>
</evidence>
<dbReference type="InterPro" id="IPR011991">
    <property type="entry name" value="ArsR-like_HTH"/>
</dbReference>
<organism evidence="4 5">
    <name type="scientific">Paeniglutamicibacter sulfureus</name>
    <dbReference type="NCBI Taxonomy" id="43666"/>
    <lineage>
        <taxon>Bacteria</taxon>
        <taxon>Bacillati</taxon>
        <taxon>Actinomycetota</taxon>
        <taxon>Actinomycetes</taxon>
        <taxon>Micrococcales</taxon>
        <taxon>Micrococcaceae</taxon>
        <taxon>Paeniglutamicibacter</taxon>
    </lineage>
</organism>
<dbReference type="InterPro" id="IPR036388">
    <property type="entry name" value="WH-like_DNA-bd_sf"/>
</dbReference>
<sequence>METRQSKLQHQQLIVTLYGLYGRSTGGTFPVAVLVDMLGALGIEPPAVRSTVSRLKRNGVLVSRRDGNTASYRLSADVLDAFDEGDQRIYAPERSHPNDPWSLVIFSVPEAERNRRYELRTELNSLGFGAVGAGVAIAPSNVLPQAMRRLKDRGLDRYVEYFSADYLSQQDIKAKVPQWWDLQELDEQYRDFLGLYGAAKEEWSARLEAGTGGDPAAGLAREAFAFYVPLLTLWRRFPYRDPNLPLEFLPEGWKAPAAKHTFWAIDALLAPIAKSYAYSLLAARGVGPDASAIQDSAPAQ</sequence>
<name>A0ABU2BI94_9MICC</name>
<evidence type="ECO:0000259" key="2">
    <source>
        <dbReference type="Pfam" id="PF08223"/>
    </source>
</evidence>
<keyword evidence="5" id="KW-1185">Reference proteome</keyword>
<dbReference type="Proteomes" id="UP001183817">
    <property type="component" value="Unassembled WGS sequence"/>
</dbReference>
<dbReference type="Gene3D" id="1.10.10.10">
    <property type="entry name" value="Winged helix-like DNA-binding domain superfamily/Winged helix DNA-binding domain"/>
    <property type="match status" value="1"/>
</dbReference>
<dbReference type="InterPro" id="IPR011965">
    <property type="entry name" value="PaaX_trns_reg"/>
</dbReference>
<dbReference type="Pfam" id="PF20803">
    <property type="entry name" value="PaaX_M"/>
    <property type="match status" value="1"/>
</dbReference>
<evidence type="ECO:0000313" key="5">
    <source>
        <dbReference type="Proteomes" id="UP001183817"/>
    </source>
</evidence>
<reference evidence="4 5" key="1">
    <citation type="submission" date="2023-07" db="EMBL/GenBank/DDBJ databases">
        <title>Sequencing the genomes of 1000 actinobacteria strains.</title>
        <authorList>
            <person name="Klenk H.-P."/>
        </authorList>
    </citation>
    <scope>NUCLEOTIDE SEQUENCE [LARGE SCALE GENOMIC DNA]</scope>
    <source>
        <strain evidence="4 5">DSM 20167</strain>
    </source>
</reference>
<dbReference type="Gene3D" id="3.30.70.2650">
    <property type="match status" value="1"/>
</dbReference>
<feature type="domain" description="Transcriptional repressor PaaX-like C-terminal" evidence="2">
    <location>
        <begin position="180"/>
        <end position="277"/>
    </location>
</feature>
<dbReference type="PANTHER" id="PTHR30319">
    <property type="entry name" value="PHENYLACETIC ACID REGULATOR-RELATED TRANSCRIPTIONAL REPRESSOR"/>
    <property type="match status" value="1"/>
</dbReference>
<proteinExistence type="predicted"/>
<dbReference type="InterPro" id="IPR048846">
    <property type="entry name" value="PaaX-like_central"/>
</dbReference>
<feature type="domain" description="Transcriptional repressor PaaX-like central Cas2-like" evidence="3">
    <location>
        <begin position="98"/>
        <end position="174"/>
    </location>
</feature>
<feature type="domain" description="Transcriptional repressor PaaX-like N-terminal" evidence="1">
    <location>
        <begin position="12"/>
        <end position="77"/>
    </location>
</feature>
<accession>A0ABU2BI94</accession>
<dbReference type="RefSeq" id="WP_302262888.1">
    <property type="nucleotide sequence ID" value="NZ_BAAAWO010000001.1"/>
</dbReference>
<dbReference type="InterPro" id="IPR036390">
    <property type="entry name" value="WH_DNA-bd_sf"/>
</dbReference>